<accession>A0AAV7NCQ4</accession>
<comment type="caution">
    <text evidence="1">The sequence shown here is derived from an EMBL/GenBank/DDBJ whole genome shotgun (WGS) entry which is preliminary data.</text>
</comment>
<dbReference type="AlphaFoldDB" id="A0AAV7NCQ4"/>
<evidence type="ECO:0000313" key="1">
    <source>
        <dbReference type="EMBL" id="KAJ1110968.1"/>
    </source>
</evidence>
<name>A0AAV7NCQ4_PLEWA</name>
<gene>
    <name evidence="1" type="ORF">NDU88_008314</name>
</gene>
<dbReference type="EMBL" id="JANPWB010000013">
    <property type="protein sequence ID" value="KAJ1110968.1"/>
    <property type="molecule type" value="Genomic_DNA"/>
</dbReference>
<protein>
    <submittedName>
        <fullName evidence="1">Uncharacterized protein</fullName>
    </submittedName>
</protein>
<reference evidence="1" key="1">
    <citation type="journal article" date="2022" name="bioRxiv">
        <title>Sequencing and chromosome-scale assembly of the giantPleurodeles waltlgenome.</title>
        <authorList>
            <person name="Brown T."/>
            <person name="Elewa A."/>
            <person name="Iarovenko S."/>
            <person name="Subramanian E."/>
            <person name="Araus A.J."/>
            <person name="Petzold A."/>
            <person name="Susuki M."/>
            <person name="Suzuki K.-i.T."/>
            <person name="Hayashi T."/>
            <person name="Toyoda A."/>
            <person name="Oliveira C."/>
            <person name="Osipova E."/>
            <person name="Leigh N.D."/>
            <person name="Simon A."/>
            <person name="Yun M.H."/>
        </authorList>
    </citation>
    <scope>NUCLEOTIDE SEQUENCE</scope>
    <source>
        <strain evidence="1">20211129_DDA</strain>
        <tissue evidence="1">Liver</tissue>
    </source>
</reference>
<dbReference type="Proteomes" id="UP001066276">
    <property type="component" value="Chromosome 9"/>
</dbReference>
<keyword evidence="2" id="KW-1185">Reference proteome</keyword>
<proteinExistence type="predicted"/>
<sequence length="106" mass="11797">MVYGPRAGSATVGHIIYITWRCLDTPVAGDAPHGRYPLRISPARNILRVQPLGDNLQGFYPIKSAAIKCQSLQRGSGWHPRVTRHFKELTAALTSSTCLQTINYQY</sequence>
<evidence type="ECO:0000313" key="2">
    <source>
        <dbReference type="Proteomes" id="UP001066276"/>
    </source>
</evidence>
<organism evidence="1 2">
    <name type="scientific">Pleurodeles waltl</name>
    <name type="common">Iberian ribbed newt</name>
    <dbReference type="NCBI Taxonomy" id="8319"/>
    <lineage>
        <taxon>Eukaryota</taxon>
        <taxon>Metazoa</taxon>
        <taxon>Chordata</taxon>
        <taxon>Craniata</taxon>
        <taxon>Vertebrata</taxon>
        <taxon>Euteleostomi</taxon>
        <taxon>Amphibia</taxon>
        <taxon>Batrachia</taxon>
        <taxon>Caudata</taxon>
        <taxon>Salamandroidea</taxon>
        <taxon>Salamandridae</taxon>
        <taxon>Pleurodelinae</taxon>
        <taxon>Pleurodeles</taxon>
    </lineage>
</organism>